<dbReference type="Proteomes" id="UP000095283">
    <property type="component" value="Unplaced"/>
</dbReference>
<feature type="compositionally biased region" description="Low complexity" evidence="1">
    <location>
        <begin position="35"/>
        <end position="48"/>
    </location>
</feature>
<reference evidence="3" key="1">
    <citation type="submission" date="2016-11" db="UniProtKB">
        <authorList>
            <consortium name="WormBaseParasite"/>
        </authorList>
    </citation>
    <scope>IDENTIFICATION</scope>
</reference>
<evidence type="ECO:0000313" key="2">
    <source>
        <dbReference type="Proteomes" id="UP000095283"/>
    </source>
</evidence>
<keyword evidence="2" id="KW-1185">Reference proteome</keyword>
<evidence type="ECO:0000256" key="1">
    <source>
        <dbReference type="SAM" id="MobiDB-lite"/>
    </source>
</evidence>
<organism evidence="2 3">
    <name type="scientific">Heterorhabditis bacteriophora</name>
    <name type="common">Entomopathogenic nematode worm</name>
    <dbReference type="NCBI Taxonomy" id="37862"/>
    <lineage>
        <taxon>Eukaryota</taxon>
        <taxon>Metazoa</taxon>
        <taxon>Ecdysozoa</taxon>
        <taxon>Nematoda</taxon>
        <taxon>Chromadorea</taxon>
        <taxon>Rhabditida</taxon>
        <taxon>Rhabditina</taxon>
        <taxon>Rhabditomorpha</taxon>
        <taxon>Strongyloidea</taxon>
        <taxon>Heterorhabditidae</taxon>
        <taxon>Heterorhabditis</taxon>
    </lineage>
</organism>
<evidence type="ECO:0000313" key="3">
    <source>
        <dbReference type="WBParaSite" id="Hba_13870"/>
    </source>
</evidence>
<proteinExistence type="predicted"/>
<name>A0A1I7X898_HETBA</name>
<sequence length="94" mass="10869">MVGEKQYVFALAMTPEQLRSMSAKADEERRRHKNQNAQNATQQQQTQQNVIVLNPILDPNAQQEKIYRCHADAPIRKLTCDLIKTYKNINEDSV</sequence>
<accession>A0A1I7X898</accession>
<dbReference type="AlphaFoldDB" id="A0A1I7X898"/>
<feature type="region of interest" description="Disordered" evidence="1">
    <location>
        <begin position="18"/>
        <end position="48"/>
    </location>
</feature>
<dbReference type="WBParaSite" id="Hba_13870">
    <property type="protein sequence ID" value="Hba_13870"/>
    <property type="gene ID" value="Hba_13870"/>
</dbReference>
<protein>
    <submittedName>
        <fullName evidence="3">Uncharacterized protein</fullName>
    </submittedName>
</protein>